<dbReference type="Proteomes" id="UP001179121">
    <property type="component" value="Chromosome"/>
</dbReference>
<keyword evidence="8" id="KW-0963">Cytoplasm</keyword>
<dbReference type="FunFam" id="3.30.930.10:FF:000006">
    <property type="entry name" value="Glycine--tRNA ligase alpha subunit"/>
    <property type="match status" value="1"/>
</dbReference>
<evidence type="ECO:0000256" key="3">
    <source>
        <dbReference type="ARBA" id="ARBA00022741"/>
    </source>
</evidence>
<evidence type="ECO:0000256" key="6">
    <source>
        <dbReference type="ARBA" id="ARBA00023146"/>
    </source>
</evidence>
<evidence type="ECO:0000256" key="8">
    <source>
        <dbReference type="HAMAP-Rule" id="MF_00254"/>
    </source>
</evidence>
<name>A0AA86T8P9_9BACT</name>
<evidence type="ECO:0000313" key="10">
    <source>
        <dbReference type="EMBL" id="CAI4032358.1"/>
    </source>
</evidence>
<feature type="compositionally biased region" description="Basic residues" evidence="9">
    <location>
        <begin position="305"/>
        <end position="316"/>
    </location>
</feature>
<dbReference type="PRINTS" id="PR01044">
    <property type="entry name" value="TRNASYNTHGA"/>
</dbReference>
<feature type="region of interest" description="Disordered" evidence="9">
    <location>
        <begin position="286"/>
        <end position="316"/>
    </location>
</feature>
<dbReference type="NCBIfam" id="TIGR00388">
    <property type="entry name" value="glyQ"/>
    <property type="match status" value="1"/>
</dbReference>
<evidence type="ECO:0000256" key="9">
    <source>
        <dbReference type="SAM" id="MobiDB-lite"/>
    </source>
</evidence>
<dbReference type="Gene3D" id="3.30.930.10">
    <property type="entry name" value="Bira Bifunctional Protein, Domain 2"/>
    <property type="match status" value="1"/>
</dbReference>
<sequence length="316" mass="36185">MTFQDVILSLHRFWADQGCVVHQPYDLEMGAGTFHPATFLRALGPEPWRSAYAQPCRRPTDGRYGENPNRLQHYYQYQVVLKPAPADIQDLYLKSLAFLGIDPKEHDIRFMQDDWESPTLGAWGLGWEVRLDGMEITQFTYFQEIGGIELQPITVELTYGTERIAMYLQGVDNVFDLAWNESVSYGDIHHRTEVEFSKHNFEEANVSMLMTGFQAYEAECRSLLAKRLTLPAYDYCIKSSHLFNLLDARGAISVTERTGYIARVRALARQCAEQYVQDRESMGFPLLARAERGPAGGGAKDRSRSRPSRKRPRSDR</sequence>
<keyword evidence="2 8" id="KW-0436">Ligase</keyword>
<dbReference type="PANTHER" id="PTHR30075">
    <property type="entry name" value="GLYCYL-TRNA SYNTHETASE"/>
    <property type="match status" value="1"/>
</dbReference>
<keyword evidence="6 8" id="KW-0030">Aminoacyl-tRNA synthetase</keyword>
<evidence type="ECO:0000256" key="2">
    <source>
        <dbReference type="ARBA" id="ARBA00022598"/>
    </source>
</evidence>
<reference evidence="10" key="1">
    <citation type="submission" date="2022-10" db="EMBL/GenBank/DDBJ databases">
        <authorList>
            <person name="Koch H."/>
        </authorList>
    </citation>
    <scope>NUCLEOTIDE SEQUENCE</scope>
    <source>
        <strain evidence="10">DNF</strain>
    </source>
</reference>
<gene>
    <name evidence="8" type="primary">glyQ</name>
    <name evidence="10" type="ORF">DNFV4_02788</name>
</gene>
<evidence type="ECO:0000313" key="11">
    <source>
        <dbReference type="Proteomes" id="UP001179121"/>
    </source>
</evidence>
<comment type="subunit">
    <text evidence="8">Tetramer of two alpha and two beta subunits.</text>
</comment>
<dbReference type="CDD" id="cd00733">
    <property type="entry name" value="GlyRS_alpha_core"/>
    <property type="match status" value="1"/>
</dbReference>
<dbReference type="GO" id="GO:0005829">
    <property type="term" value="C:cytosol"/>
    <property type="evidence" value="ECO:0007669"/>
    <property type="project" value="TreeGrafter"/>
</dbReference>
<evidence type="ECO:0000256" key="1">
    <source>
        <dbReference type="ARBA" id="ARBA00008226"/>
    </source>
</evidence>
<dbReference type="GO" id="GO:0005524">
    <property type="term" value="F:ATP binding"/>
    <property type="evidence" value="ECO:0007669"/>
    <property type="project" value="UniProtKB-UniRule"/>
</dbReference>
<dbReference type="HAMAP" id="MF_00254">
    <property type="entry name" value="Gly_tRNA_synth_alpha"/>
    <property type="match status" value="1"/>
</dbReference>
<dbReference type="InterPro" id="IPR002310">
    <property type="entry name" value="Gly-tRNA_ligase_asu"/>
</dbReference>
<keyword evidence="3 8" id="KW-0547">Nucleotide-binding</keyword>
<keyword evidence="11" id="KW-1185">Reference proteome</keyword>
<dbReference type="Gene3D" id="1.20.58.180">
    <property type="entry name" value="Class II aaRS and biotin synthetases, domain 2"/>
    <property type="match status" value="1"/>
</dbReference>
<keyword evidence="4 8" id="KW-0067">ATP-binding</keyword>
<dbReference type="KEGG" id="nti:DNFV4_02788"/>
<dbReference type="NCBIfam" id="NF006827">
    <property type="entry name" value="PRK09348.1"/>
    <property type="match status" value="1"/>
</dbReference>
<keyword evidence="5 8" id="KW-0648">Protein biosynthesis</keyword>
<dbReference type="AlphaFoldDB" id="A0AA86T8P9"/>
<evidence type="ECO:0000256" key="5">
    <source>
        <dbReference type="ARBA" id="ARBA00022917"/>
    </source>
</evidence>
<dbReference type="RefSeq" id="WP_289269089.1">
    <property type="nucleotide sequence ID" value="NZ_OX365700.1"/>
</dbReference>
<comment type="catalytic activity">
    <reaction evidence="7 8">
        <text>tRNA(Gly) + glycine + ATP = glycyl-tRNA(Gly) + AMP + diphosphate</text>
        <dbReference type="Rhea" id="RHEA:16013"/>
        <dbReference type="Rhea" id="RHEA-COMP:9664"/>
        <dbReference type="Rhea" id="RHEA-COMP:9683"/>
        <dbReference type="ChEBI" id="CHEBI:30616"/>
        <dbReference type="ChEBI" id="CHEBI:33019"/>
        <dbReference type="ChEBI" id="CHEBI:57305"/>
        <dbReference type="ChEBI" id="CHEBI:78442"/>
        <dbReference type="ChEBI" id="CHEBI:78522"/>
        <dbReference type="ChEBI" id="CHEBI:456215"/>
        <dbReference type="EC" id="6.1.1.14"/>
    </reaction>
</comment>
<dbReference type="PROSITE" id="PS50861">
    <property type="entry name" value="AA_TRNA_LIGASE_II_GLYAB"/>
    <property type="match status" value="1"/>
</dbReference>
<dbReference type="PANTHER" id="PTHR30075:SF2">
    <property type="entry name" value="GLYCINE--TRNA LIGASE, CHLOROPLASTIC_MITOCHONDRIAL 2"/>
    <property type="match status" value="1"/>
</dbReference>
<dbReference type="EC" id="6.1.1.14" evidence="8"/>
<evidence type="ECO:0000256" key="4">
    <source>
        <dbReference type="ARBA" id="ARBA00022840"/>
    </source>
</evidence>
<dbReference type="InterPro" id="IPR006194">
    <property type="entry name" value="Gly-tRNA-synth_heterodimer"/>
</dbReference>
<protein>
    <recommendedName>
        <fullName evidence="8">Glycine--tRNA ligase alpha subunit</fullName>
        <ecNumber evidence="8">6.1.1.14</ecNumber>
    </recommendedName>
    <alternativeName>
        <fullName evidence="8">Glycyl-tRNA synthetase alpha subunit</fullName>
        <shortName evidence="8">GlyRS</shortName>
    </alternativeName>
</protein>
<comment type="similarity">
    <text evidence="1 8">Belongs to the class-II aminoacyl-tRNA synthetase family.</text>
</comment>
<dbReference type="Pfam" id="PF02091">
    <property type="entry name" value="tRNA-synt_2e"/>
    <property type="match status" value="1"/>
</dbReference>
<organism evidence="10 11">
    <name type="scientific">Nitrospira tepida</name>
    <dbReference type="NCBI Taxonomy" id="2973512"/>
    <lineage>
        <taxon>Bacteria</taxon>
        <taxon>Pseudomonadati</taxon>
        <taxon>Nitrospirota</taxon>
        <taxon>Nitrospiria</taxon>
        <taxon>Nitrospirales</taxon>
        <taxon>Nitrospiraceae</taxon>
        <taxon>Nitrospira</taxon>
    </lineage>
</organism>
<comment type="subcellular location">
    <subcellularLocation>
        <location evidence="8">Cytoplasm</location>
    </subcellularLocation>
</comment>
<proteinExistence type="inferred from homology"/>
<dbReference type="InterPro" id="IPR045864">
    <property type="entry name" value="aa-tRNA-synth_II/BPL/LPL"/>
</dbReference>
<dbReference type="GO" id="GO:0004820">
    <property type="term" value="F:glycine-tRNA ligase activity"/>
    <property type="evidence" value="ECO:0007669"/>
    <property type="project" value="UniProtKB-UniRule"/>
</dbReference>
<dbReference type="SUPFAM" id="SSF55681">
    <property type="entry name" value="Class II aaRS and biotin synthetases"/>
    <property type="match status" value="1"/>
</dbReference>
<evidence type="ECO:0000256" key="7">
    <source>
        <dbReference type="ARBA" id="ARBA00047937"/>
    </source>
</evidence>
<dbReference type="GO" id="GO:0006426">
    <property type="term" value="P:glycyl-tRNA aminoacylation"/>
    <property type="evidence" value="ECO:0007669"/>
    <property type="project" value="UniProtKB-UniRule"/>
</dbReference>
<accession>A0AA86T8P9</accession>
<dbReference type="EMBL" id="OX365700">
    <property type="protein sequence ID" value="CAI4032358.1"/>
    <property type="molecule type" value="Genomic_DNA"/>
</dbReference>